<keyword evidence="1" id="KW-1133">Transmembrane helix</keyword>
<gene>
    <name evidence="2" type="ORF">CSUI_009162</name>
</gene>
<protein>
    <recommendedName>
        <fullName evidence="4">Transmembrane protein</fullName>
    </recommendedName>
</protein>
<dbReference type="GeneID" id="94432491"/>
<evidence type="ECO:0000313" key="3">
    <source>
        <dbReference type="Proteomes" id="UP000221165"/>
    </source>
</evidence>
<dbReference type="VEuPathDB" id="ToxoDB:CSUI_009162"/>
<reference evidence="2 3" key="1">
    <citation type="journal article" date="2017" name="Int. J. Parasitol.">
        <title>The genome of the protozoan parasite Cystoisospora suis and a reverse vaccinology approach to identify vaccine candidates.</title>
        <authorList>
            <person name="Palmieri N."/>
            <person name="Shrestha A."/>
            <person name="Ruttkowski B."/>
            <person name="Beck T."/>
            <person name="Vogl C."/>
            <person name="Tomley F."/>
            <person name="Blake D.P."/>
            <person name="Joachim A."/>
        </authorList>
    </citation>
    <scope>NUCLEOTIDE SEQUENCE [LARGE SCALE GENOMIC DNA]</scope>
    <source>
        <strain evidence="2 3">Wien I</strain>
    </source>
</reference>
<comment type="caution">
    <text evidence="2">The sequence shown here is derived from an EMBL/GenBank/DDBJ whole genome shotgun (WGS) entry which is preliminary data.</text>
</comment>
<organism evidence="2 3">
    <name type="scientific">Cystoisospora suis</name>
    <dbReference type="NCBI Taxonomy" id="483139"/>
    <lineage>
        <taxon>Eukaryota</taxon>
        <taxon>Sar</taxon>
        <taxon>Alveolata</taxon>
        <taxon>Apicomplexa</taxon>
        <taxon>Conoidasida</taxon>
        <taxon>Coccidia</taxon>
        <taxon>Eucoccidiorida</taxon>
        <taxon>Eimeriorina</taxon>
        <taxon>Sarcocystidae</taxon>
        <taxon>Cystoisospora</taxon>
    </lineage>
</organism>
<accession>A0A2C6JJ30</accession>
<name>A0A2C6JJ30_9APIC</name>
<dbReference type="Proteomes" id="UP000221165">
    <property type="component" value="Unassembled WGS sequence"/>
</dbReference>
<evidence type="ECO:0008006" key="4">
    <source>
        <dbReference type="Google" id="ProtNLM"/>
    </source>
</evidence>
<evidence type="ECO:0000313" key="2">
    <source>
        <dbReference type="EMBL" id="PHJ17021.1"/>
    </source>
</evidence>
<dbReference type="RefSeq" id="XP_067918746.1">
    <property type="nucleotide sequence ID" value="XM_068069280.1"/>
</dbReference>
<dbReference type="AlphaFoldDB" id="A0A2C6JJ30"/>
<feature type="transmembrane region" description="Helical" evidence="1">
    <location>
        <begin position="122"/>
        <end position="143"/>
    </location>
</feature>
<feature type="transmembrane region" description="Helical" evidence="1">
    <location>
        <begin position="47"/>
        <end position="74"/>
    </location>
</feature>
<keyword evidence="1" id="KW-0472">Membrane</keyword>
<dbReference type="EMBL" id="MIGC01005347">
    <property type="protein sequence ID" value="PHJ17021.1"/>
    <property type="molecule type" value="Genomic_DNA"/>
</dbReference>
<proteinExistence type="predicted"/>
<keyword evidence="3" id="KW-1185">Reference proteome</keyword>
<evidence type="ECO:0000256" key="1">
    <source>
        <dbReference type="SAM" id="Phobius"/>
    </source>
</evidence>
<sequence>MNSLTLSPILFIFSLFFSLSCFRDSSLPTSFVITYLLTRTICKVRVFLPFLSLPSTLAFLLSSFLFIFFSLVSYPSSEECPYTRTVFGQSFASSLSFCLPSCSTPSCRFSSSASGEHGVSSIFFYFSLSLSLSSCIAFAQPSLVVRLSPLDFYLC</sequence>
<keyword evidence="1" id="KW-0812">Transmembrane</keyword>